<name>A0A7L7KVN9_9LACO</name>
<dbReference type="Pfam" id="PF00188">
    <property type="entry name" value="CAP"/>
    <property type="match status" value="1"/>
</dbReference>
<keyword evidence="1" id="KW-0732">Signal</keyword>
<feature type="chain" id="PRO_5039606986" description="Surface layer protein A domain-containing protein" evidence="1">
    <location>
        <begin position="23"/>
        <end position="280"/>
    </location>
</feature>
<evidence type="ECO:0008006" key="6">
    <source>
        <dbReference type="Google" id="ProtNLM"/>
    </source>
</evidence>
<evidence type="ECO:0000259" key="2">
    <source>
        <dbReference type="Pfam" id="PF00188"/>
    </source>
</evidence>
<dbReference type="Proteomes" id="UP000514410">
    <property type="component" value="Chromosome"/>
</dbReference>
<feature type="signal peptide" evidence="1">
    <location>
        <begin position="1"/>
        <end position="22"/>
    </location>
</feature>
<dbReference type="InterPro" id="IPR024968">
    <property type="entry name" value="SlpA_C_lactobacillus"/>
</dbReference>
<dbReference type="InterPro" id="IPR014044">
    <property type="entry name" value="CAP_dom"/>
</dbReference>
<protein>
    <recommendedName>
        <fullName evidence="6">Surface layer protein A domain-containing protein</fullName>
    </recommendedName>
</protein>
<evidence type="ECO:0000256" key="1">
    <source>
        <dbReference type="SAM" id="SignalP"/>
    </source>
</evidence>
<reference evidence="4 5" key="1">
    <citation type="submission" date="2020-02" db="EMBL/GenBank/DDBJ databases">
        <title>Complete Genome Sequence of Lactobacillus sp. NFFJ11 Isolated from animal feed.</title>
        <authorList>
            <person name="Jung J.Y."/>
        </authorList>
    </citation>
    <scope>NUCLEOTIDE SEQUENCE [LARGE SCALE GENOMIC DNA]</scope>
    <source>
        <strain evidence="4 5">NFFJ11</strain>
    </source>
</reference>
<organism evidence="4 5">
    <name type="scientific">Companilactobacillus pabuli</name>
    <dbReference type="NCBI Taxonomy" id="2714036"/>
    <lineage>
        <taxon>Bacteria</taxon>
        <taxon>Bacillati</taxon>
        <taxon>Bacillota</taxon>
        <taxon>Bacilli</taxon>
        <taxon>Lactobacillales</taxon>
        <taxon>Lactobacillaceae</taxon>
        <taxon>Companilactobacillus</taxon>
    </lineage>
</organism>
<sequence>MKLSRLITLSAVAVMAMSSSFAVTQKNADASTVATTNASGIAKLYTKNGKQISNRALAPNTKWAVGNVITINGEKLYQVASNEYLKASASSLSGDTPVAVATKSDATTESQSDTDYTPNLANINNYFAKYVNALHQANGTGSVNVSNDVISYATQRADQQNGNNLNHNTATKNMSENLSGAGYDYIIKKAGAKSDKDVAYFLLKEWYDEDNCVDPLGTAGHFGHRAALIYAGPNVGLGINAKNSAFEADWNVDNISAQKQLYNYTGTNPNTKFISKDAVQ</sequence>
<dbReference type="KEGG" id="cpab:G6534_03540"/>
<feature type="domain" description="SCP" evidence="2">
    <location>
        <begin position="130"/>
        <end position="231"/>
    </location>
</feature>
<dbReference type="Pfam" id="PF03217">
    <property type="entry name" value="SlpA"/>
    <property type="match status" value="1"/>
</dbReference>
<accession>A0A7L7KVN9</accession>
<dbReference type="AlphaFoldDB" id="A0A7L7KVN9"/>
<evidence type="ECO:0000313" key="5">
    <source>
        <dbReference type="Proteomes" id="UP000514410"/>
    </source>
</evidence>
<evidence type="ECO:0000259" key="3">
    <source>
        <dbReference type="Pfam" id="PF03217"/>
    </source>
</evidence>
<dbReference type="EMBL" id="CP049366">
    <property type="protein sequence ID" value="QMT83745.1"/>
    <property type="molecule type" value="Genomic_DNA"/>
</dbReference>
<proteinExistence type="predicted"/>
<gene>
    <name evidence="4" type="ORF">G6534_03540</name>
</gene>
<dbReference type="RefSeq" id="WP_059074510.1">
    <property type="nucleotide sequence ID" value="NZ_CP049366.1"/>
</dbReference>
<feature type="domain" description="S-layer protein C-terminal" evidence="3">
    <location>
        <begin position="39"/>
        <end position="88"/>
    </location>
</feature>
<keyword evidence="5" id="KW-1185">Reference proteome</keyword>
<evidence type="ECO:0000313" key="4">
    <source>
        <dbReference type="EMBL" id="QMT83745.1"/>
    </source>
</evidence>